<sequence length="80" mass="8955">MVAQRWVFCVSTLNLTSNESFGHQHMGAVYHRGRSQIVSTSESHGGDLIKRGMVRMTGELDCISAHIRLREPGKSKDKVE</sequence>
<accession>A0A426XCF5</accession>
<proteinExistence type="predicted"/>
<organism evidence="1 2">
    <name type="scientific">Ensete ventricosum</name>
    <name type="common">Abyssinian banana</name>
    <name type="synonym">Musa ensete</name>
    <dbReference type="NCBI Taxonomy" id="4639"/>
    <lineage>
        <taxon>Eukaryota</taxon>
        <taxon>Viridiplantae</taxon>
        <taxon>Streptophyta</taxon>
        <taxon>Embryophyta</taxon>
        <taxon>Tracheophyta</taxon>
        <taxon>Spermatophyta</taxon>
        <taxon>Magnoliopsida</taxon>
        <taxon>Liliopsida</taxon>
        <taxon>Zingiberales</taxon>
        <taxon>Musaceae</taxon>
        <taxon>Ensete</taxon>
    </lineage>
</organism>
<evidence type="ECO:0000313" key="1">
    <source>
        <dbReference type="EMBL" id="RRT37134.1"/>
    </source>
</evidence>
<comment type="caution">
    <text evidence="1">The sequence shown here is derived from an EMBL/GenBank/DDBJ whole genome shotgun (WGS) entry which is preliminary data.</text>
</comment>
<name>A0A426XCF5_ENSVE</name>
<reference evidence="1 2" key="1">
    <citation type="journal article" date="2014" name="Agronomy (Basel)">
        <title>A Draft Genome Sequence for Ensete ventricosum, the Drought-Tolerant Tree Against Hunger.</title>
        <authorList>
            <person name="Harrison J."/>
            <person name="Moore K.A."/>
            <person name="Paszkiewicz K."/>
            <person name="Jones T."/>
            <person name="Grant M."/>
            <person name="Ambacheew D."/>
            <person name="Muzemil S."/>
            <person name="Studholme D.J."/>
        </authorList>
    </citation>
    <scope>NUCLEOTIDE SEQUENCE [LARGE SCALE GENOMIC DNA]</scope>
</reference>
<dbReference type="Proteomes" id="UP000287651">
    <property type="component" value="Unassembled WGS sequence"/>
</dbReference>
<evidence type="ECO:0000313" key="2">
    <source>
        <dbReference type="Proteomes" id="UP000287651"/>
    </source>
</evidence>
<gene>
    <name evidence="1" type="ORF">B296_00052042</name>
</gene>
<protein>
    <submittedName>
        <fullName evidence="1">Uncharacterized protein</fullName>
    </submittedName>
</protein>
<dbReference type="EMBL" id="AMZH03022644">
    <property type="protein sequence ID" value="RRT37134.1"/>
    <property type="molecule type" value="Genomic_DNA"/>
</dbReference>
<dbReference type="AlphaFoldDB" id="A0A426XCF5"/>